<evidence type="ECO:0000256" key="1">
    <source>
        <dbReference type="ARBA" id="ARBA00006464"/>
    </source>
</evidence>
<dbReference type="RefSeq" id="WP_245942690.1">
    <property type="nucleotide sequence ID" value="NZ_LWIF01000001.1"/>
</dbReference>
<dbReference type="Proteomes" id="UP000255417">
    <property type="component" value="Unassembled WGS sequence"/>
</dbReference>
<dbReference type="EMBL" id="UGTA01000001">
    <property type="protein sequence ID" value="SUB59438.1"/>
    <property type="molecule type" value="Genomic_DNA"/>
</dbReference>
<evidence type="ECO:0000259" key="3">
    <source>
        <dbReference type="Pfam" id="PF02397"/>
    </source>
</evidence>
<feature type="transmembrane region" description="Helical" evidence="2">
    <location>
        <begin position="106"/>
        <end position="126"/>
    </location>
</feature>
<comment type="similarity">
    <text evidence="1">Belongs to the bacterial sugar transferase family.</text>
</comment>
<dbReference type="AlphaFoldDB" id="A0A379CBC4"/>
<feature type="domain" description="Bacterial sugar transferase" evidence="3">
    <location>
        <begin position="232"/>
        <end position="414"/>
    </location>
</feature>
<keyword evidence="5" id="KW-1185">Reference proteome</keyword>
<dbReference type="PANTHER" id="PTHR30576">
    <property type="entry name" value="COLANIC BIOSYNTHESIS UDP-GLUCOSE LIPID CARRIER TRANSFERASE"/>
    <property type="match status" value="1"/>
</dbReference>
<dbReference type="Pfam" id="PF02397">
    <property type="entry name" value="Bac_transf"/>
    <property type="match status" value="1"/>
</dbReference>
<proteinExistence type="inferred from homology"/>
<keyword evidence="2" id="KW-1133">Transmembrane helix</keyword>
<feature type="transmembrane region" description="Helical" evidence="2">
    <location>
        <begin position="79"/>
        <end position="100"/>
    </location>
</feature>
<sequence length="420" mass="48927">MNILMRTLLIKLLQYWGIQFFIGAFVSLYLVGVVMWNADLHSWFTVAIKGQSLCLMVGVYLCTFFSINRFSIHLHNLSYRYIIPIFSFWLMVALLCLLIFRLSYSVYYLGGSGIVMLSLFLFFEYINMVYDKKIVGYLPFGNIYTPEVSFITWVKIDDAQKVDKNIDIIMADLRAGLPNKWMFFLADCSLKGIPVYHSSRLLEMVLGRVKIDHMYENELGSLLPSKRYQVIKRIIDVFLVIVSLPITFPLLIITGLVVMIDTKAWCIFSQIRIGQGGKPFVMYKFRSMCKRLENTGAKFTKHNDFRITSIGRFIRKTRIDELPQLFNVLRGDMSLIGPRPEQVECVENFNKEIPFYNYRHIVKPGISGWAQVEYGYTENVAETKVKLEYDFYYIKNLSFSFDLLIFFKTIRTIITGFGAR</sequence>
<accession>A0A379CBC4</accession>
<keyword evidence="4" id="KW-0808">Transferase</keyword>
<evidence type="ECO:0000256" key="2">
    <source>
        <dbReference type="SAM" id="Phobius"/>
    </source>
</evidence>
<protein>
    <submittedName>
        <fullName evidence="4">Colanic biosynthesis UDP-glucose lipid carrier transferase</fullName>
    </submittedName>
</protein>
<dbReference type="PANTHER" id="PTHR30576:SF0">
    <property type="entry name" value="UNDECAPRENYL-PHOSPHATE N-ACETYLGALACTOSAMINYL 1-PHOSPHATE TRANSFERASE-RELATED"/>
    <property type="match status" value="1"/>
</dbReference>
<gene>
    <name evidence="4" type="primary">wcaJ</name>
    <name evidence="4" type="ORF">NCTC12872_01423</name>
</gene>
<feature type="transmembrane region" description="Helical" evidence="2">
    <location>
        <begin position="12"/>
        <end position="36"/>
    </location>
</feature>
<keyword evidence="2" id="KW-0472">Membrane</keyword>
<dbReference type="GO" id="GO:0016780">
    <property type="term" value="F:phosphotransferase activity, for other substituted phosphate groups"/>
    <property type="evidence" value="ECO:0007669"/>
    <property type="project" value="TreeGrafter"/>
</dbReference>
<evidence type="ECO:0000313" key="5">
    <source>
        <dbReference type="Proteomes" id="UP000255417"/>
    </source>
</evidence>
<reference evidence="4 5" key="1">
    <citation type="submission" date="2018-06" db="EMBL/GenBank/DDBJ databases">
        <authorList>
            <consortium name="Pathogen Informatics"/>
            <person name="Doyle S."/>
        </authorList>
    </citation>
    <scope>NUCLEOTIDE SEQUENCE [LARGE SCALE GENOMIC DNA]</scope>
    <source>
        <strain evidence="4 5">NCTC12872</strain>
    </source>
</reference>
<dbReference type="InterPro" id="IPR003362">
    <property type="entry name" value="Bact_transf"/>
</dbReference>
<organism evidence="4 5">
    <name type="scientific">Phocoenobacter uteri</name>
    <dbReference type="NCBI Taxonomy" id="146806"/>
    <lineage>
        <taxon>Bacteria</taxon>
        <taxon>Pseudomonadati</taxon>
        <taxon>Pseudomonadota</taxon>
        <taxon>Gammaproteobacteria</taxon>
        <taxon>Pasteurellales</taxon>
        <taxon>Pasteurellaceae</taxon>
        <taxon>Phocoenobacter</taxon>
    </lineage>
</organism>
<keyword evidence="2" id="KW-0812">Transmembrane</keyword>
<name>A0A379CBC4_9PAST</name>
<feature type="transmembrane region" description="Helical" evidence="2">
    <location>
        <begin position="234"/>
        <end position="260"/>
    </location>
</feature>
<feature type="transmembrane region" description="Helical" evidence="2">
    <location>
        <begin position="42"/>
        <end position="67"/>
    </location>
</feature>
<evidence type="ECO:0000313" key="4">
    <source>
        <dbReference type="EMBL" id="SUB59438.1"/>
    </source>
</evidence>